<dbReference type="Pfam" id="PF12002">
    <property type="entry name" value="MgsA_C"/>
    <property type="match status" value="1"/>
</dbReference>
<dbReference type="EMBL" id="PCWA01000080">
    <property type="protein sequence ID" value="PIQ88975.1"/>
    <property type="molecule type" value="Genomic_DNA"/>
</dbReference>
<dbReference type="GO" id="GO:0009378">
    <property type="term" value="F:four-way junction helicase activity"/>
    <property type="evidence" value="ECO:0007669"/>
    <property type="project" value="InterPro"/>
</dbReference>
<dbReference type="GO" id="GO:0000731">
    <property type="term" value="P:DNA synthesis involved in DNA repair"/>
    <property type="evidence" value="ECO:0007669"/>
    <property type="project" value="TreeGrafter"/>
</dbReference>
<dbReference type="FunFam" id="3.40.50.300:FF:000137">
    <property type="entry name" value="Replication-associated recombination protein A"/>
    <property type="match status" value="1"/>
</dbReference>
<dbReference type="CDD" id="cd18139">
    <property type="entry name" value="HLD_clamp_RarA"/>
    <property type="match status" value="1"/>
</dbReference>
<dbReference type="GO" id="GO:0017116">
    <property type="term" value="F:single-stranded DNA helicase activity"/>
    <property type="evidence" value="ECO:0007669"/>
    <property type="project" value="TreeGrafter"/>
</dbReference>
<dbReference type="Gene3D" id="1.20.272.10">
    <property type="match status" value="1"/>
</dbReference>
<dbReference type="InterPro" id="IPR003593">
    <property type="entry name" value="AAA+_ATPase"/>
</dbReference>
<keyword evidence="6" id="KW-0067">ATP-binding</keyword>
<name>A0A2H0LZR7_9BACT</name>
<dbReference type="Gene3D" id="1.10.3710.10">
    <property type="entry name" value="DNA polymerase III clamp loader subunits, C-terminal domain"/>
    <property type="match status" value="1"/>
</dbReference>
<dbReference type="SUPFAM" id="SSF52540">
    <property type="entry name" value="P-loop containing nucleoside triphosphate hydrolases"/>
    <property type="match status" value="1"/>
</dbReference>
<evidence type="ECO:0000313" key="9">
    <source>
        <dbReference type="Proteomes" id="UP000229641"/>
    </source>
</evidence>
<evidence type="ECO:0000256" key="6">
    <source>
        <dbReference type="ARBA" id="ARBA00022840"/>
    </source>
</evidence>
<dbReference type="PANTHER" id="PTHR13779:SF7">
    <property type="entry name" value="ATPASE WRNIP1"/>
    <property type="match status" value="1"/>
</dbReference>
<dbReference type="InterPro" id="IPR027417">
    <property type="entry name" value="P-loop_NTPase"/>
</dbReference>
<dbReference type="Pfam" id="PF05496">
    <property type="entry name" value="RuvB_N"/>
    <property type="match status" value="1"/>
</dbReference>
<evidence type="ECO:0000259" key="7">
    <source>
        <dbReference type="SMART" id="SM00382"/>
    </source>
</evidence>
<dbReference type="AlphaFoldDB" id="A0A2H0LZR7"/>
<evidence type="ECO:0000256" key="4">
    <source>
        <dbReference type="ARBA" id="ARBA00022705"/>
    </source>
</evidence>
<comment type="function">
    <text evidence="1">DNA-dependent ATPase that plays important roles in cellular responses to stalled DNA replication processes.</text>
</comment>
<evidence type="ECO:0000256" key="5">
    <source>
        <dbReference type="ARBA" id="ARBA00022741"/>
    </source>
</evidence>
<dbReference type="SUPFAM" id="SSF48019">
    <property type="entry name" value="post-AAA+ oligomerization domain-like"/>
    <property type="match status" value="1"/>
</dbReference>
<gene>
    <name evidence="8" type="ORF">COV72_05570</name>
</gene>
<accession>A0A2H0LZR7</accession>
<dbReference type="InterPro" id="IPR021886">
    <property type="entry name" value="MgsA_C"/>
</dbReference>
<dbReference type="CDD" id="cd00009">
    <property type="entry name" value="AAA"/>
    <property type="match status" value="1"/>
</dbReference>
<evidence type="ECO:0000256" key="3">
    <source>
        <dbReference type="ARBA" id="ARBA00020776"/>
    </source>
</evidence>
<dbReference type="InterPro" id="IPR008921">
    <property type="entry name" value="DNA_pol3_clamp-load_cplx_C"/>
</dbReference>
<dbReference type="Gene3D" id="3.40.50.300">
    <property type="entry name" value="P-loop containing nucleotide triphosphate hydrolases"/>
    <property type="match status" value="1"/>
</dbReference>
<protein>
    <recommendedName>
        <fullName evidence="3">Replication-associated recombination protein A</fullName>
    </recommendedName>
</protein>
<dbReference type="GO" id="GO:0006310">
    <property type="term" value="P:DNA recombination"/>
    <property type="evidence" value="ECO:0007669"/>
    <property type="project" value="InterPro"/>
</dbReference>
<feature type="domain" description="AAA+ ATPase" evidence="7">
    <location>
        <begin position="57"/>
        <end position="174"/>
    </location>
</feature>
<dbReference type="Pfam" id="PF16193">
    <property type="entry name" value="AAA_assoc_2"/>
    <property type="match status" value="1"/>
</dbReference>
<evidence type="ECO:0000256" key="1">
    <source>
        <dbReference type="ARBA" id="ARBA00002393"/>
    </source>
</evidence>
<dbReference type="GO" id="GO:0006261">
    <property type="term" value="P:DNA-templated DNA replication"/>
    <property type="evidence" value="ECO:0007669"/>
    <property type="project" value="TreeGrafter"/>
</dbReference>
<dbReference type="Gene3D" id="1.10.8.60">
    <property type="match status" value="1"/>
</dbReference>
<dbReference type="SMART" id="SM00382">
    <property type="entry name" value="AAA"/>
    <property type="match status" value="1"/>
</dbReference>
<dbReference type="GO" id="GO:0003677">
    <property type="term" value="F:DNA binding"/>
    <property type="evidence" value="ECO:0007669"/>
    <property type="project" value="InterPro"/>
</dbReference>
<dbReference type="PANTHER" id="PTHR13779">
    <property type="entry name" value="WERNER HELICASE-INTERACTING PROTEIN 1 FAMILY MEMBER"/>
    <property type="match status" value="1"/>
</dbReference>
<keyword evidence="5" id="KW-0547">Nucleotide-binding</keyword>
<dbReference type="FunFam" id="1.10.8.60:FF:000029">
    <property type="entry name" value="Replication-associated recombination protein A"/>
    <property type="match status" value="1"/>
</dbReference>
<proteinExistence type="inferred from homology"/>
<evidence type="ECO:0000256" key="2">
    <source>
        <dbReference type="ARBA" id="ARBA00008959"/>
    </source>
</evidence>
<dbReference type="Proteomes" id="UP000229641">
    <property type="component" value="Unassembled WGS sequence"/>
</dbReference>
<reference evidence="8 9" key="1">
    <citation type="submission" date="2017-09" db="EMBL/GenBank/DDBJ databases">
        <title>Depth-based differentiation of microbial function through sediment-hosted aquifers and enrichment of novel symbionts in the deep terrestrial subsurface.</title>
        <authorList>
            <person name="Probst A.J."/>
            <person name="Ladd B."/>
            <person name="Jarett J.K."/>
            <person name="Geller-Mcgrath D.E."/>
            <person name="Sieber C.M."/>
            <person name="Emerson J.B."/>
            <person name="Anantharaman K."/>
            <person name="Thomas B.C."/>
            <person name="Malmstrom R."/>
            <person name="Stieglmeier M."/>
            <person name="Klingl A."/>
            <person name="Woyke T."/>
            <person name="Ryan C.M."/>
            <person name="Banfield J.F."/>
        </authorList>
    </citation>
    <scope>NUCLEOTIDE SEQUENCE [LARGE SCALE GENOMIC DNA]</scope>
    <source>
        <strain evidence="8">CG11_big_fil_rev_8_21_14_0_20_42_13</strain>
    </source>
</reference>
<keyword evidence="4" id="KW-0235">DNA replication</keyword>
<dbReference type="FunFam" id="1.20.272.10:FF:000001">
    <property type="entry name" value="Putative AAA family ATPase"/>
    <property type="match status" value="1"/>
</dbReference>
<dbReference type="GO" id="GO:0008047">
    <property type="term" value="F:enzyme activator activity"/>
    <property type="evidence" value="ECO:0007669"/>
    <property type="project" value="TreeGrafter"/>
</dbReference>
<dbReference type="InterPro" id="IPR051314">
    <property type="entry name" value="AAA_ATPase_RarA/MGS1/WRNIP1"/>
</dbReference>
<sequence length="446" mass="49462">MKNADYADLFKGKITANNNKDLPLAARMRPQNLSEFAGQEHILAKGKLLRRAIEADSLSSVIFYGPPGVGKTSLAACIGKVTKSYFENVNAVSCGVDELRKIIRDAKMRKIRFGQKTILFIDEVHRFNKAQQDVLMPDVEEASVILIGATVENPFFYLIPPLVSRSLVFELKALSEDNIKFILRRALNDKKNGFGNIKITITEEALNFLAKICEGDARRALGALEIAVRSSAAENEKKALIKIGLDIAEESVQRKAVVYGGKGDAHYDAASAFIKSMRGSDPDSALYWMAKMLYAGEDPRFIARRICILAAEDVGNADPLALVLAQAALQVAEFVGMPEARIPLAQACIYVSCAPKSNASYLAIDKAYKDIEKERTQEVPDHLKDASYSGAKSLGRGKGYKYAHDYPGHYVSQKYTTKKARYYEPQDLGYEAKIKKRMEKLRAEEK</sequence>
<comment type="similarity">
    <text evidence="2">Belongs to the AAA ATPase family. RarA/MGS1/WRNIP1 subfamily.</text>
</comment>
<evidence type="ECO:0000313" key="8">
    <source>
        <dbReference type="EMBL" id="PIQ88975.1"/>
    </source>
</evidence>
<dbReference type="FunFam" id="1.10.3710.10:FF:000003">
    <property type="entry name" value="ATPase, AAA family protein"/>
    <property type="match status" value="1"/>
</dbReference>
<organism evidence="8 9">
    <name type="scientific">Candidatus Ghiorseimicrobium undicola</name>
    <dbReference type="NCBI Taxonomy" id="1974746"/>
    <lineage>
        <taxon>Bacteria</taxon>
        <taxon>Pseudomonadati</taxon>
        <taxon>Candidatus Omnitrophota</taxon>
        <taxon>Candidatus Ghiorseimicrobium</taxon>
    </lineage>
</organism>
<dbReference type="InterPro" id="IPR008824">
    <property type="entry name" value="RuvB-like_N"/>
</dbReference>
<comment type="caution">
    <text evidence="8">The sequence shown here is derived from an EMBL/GenBank/DDBJ whole genome shotgun (WGS) entry which is preliminary data.</text>
</comment>
<dbReference type="GO" id="GO:0005524">
    <property type="term" value="F:ATP binding"/>
    <property type="evidence" value="ECO:0007669"/>
    <property type="project" value="UniProtKB-KW"/>
</dbReference>
<dbReference type="InterPro" id="IPR032423">
    <property type="entry name" value="AAA_assoc_2"/>
</dbReference>